<comment type="caution">
    <text evidence="2">The sequence shown here is derived from an EMBL/GenBank/DDBJ whole genome shotgun (WGS) entry which is preliminary data.</text>
</comment>
<reference evidence="2 3" key="1">
    <citation type="submission" date="2018-09" db="EMBL/GenBank/DDBJ databases">
        <title>Genomic Encyclopedia of Archaeal and Bacterial Type Strains, Phase II (KMG-II): from individual species to whole genera.</title>
        <authorList>
            <person name="Goeker M."/>
        </authorList>
    </citation>
    <scope>NUCLEOTIDE SEQUENCE [LARGE SCALE GENOMIC DNA]</scope>
    <source>
        <strain evidence="2 3">DSM 27148</strain>
    </source>
</reference>
<gene>
    <name evidence="2" type="ORF">BC643_1640</name>
</gene>
<dbReference type="AlphaFoldDB" id="A0A419W739"/>
<accession>A0A419W739</accession>
<evidence type="ECO:0000256" key="1">
    <source>
        <dbReference type="ARBA" id="ARBA00006217"/>
    </source>
</evidence>
<proteinExistence type="inferred from homology"/>
<dbReference type="SMART" id="SM00947">
    <property type="entry name" value="Pro_CA"/>
    <property type="match status" value="1"/>
</dbReference>
<dbReference type="GO" id="GO:0004089">
    <property type="term" value="F:carbonate dehydratase activity"/>
    <property type="evidence" value="ECO:0007669"/>
    <property type="project" value="InterPro"/>
</dbReference>
<comment type="similarity">
    <text evidence="1">Belongs to the beta-class carbonic anhydrase family.</text>
</comment>
<evidence type="ECO:0000313" key="2">
    <source>
        <dbReference type="EMBL" id="RKD91287.1"/>
    </source>
</evidence>
<organism evidence="2 3">
    <name type="scientific">Mangrovibacterium diazotrophicum</name>
    <dbReference type="NCBI Taxonomy" id="1261403"/>
    <lineage>
        <taxon>Bacteria</taxon>
        <taxon>Pseudomonadati</taxon>
        <taxon>Bacteroidota</taxon>
        <taxon>Bacteroidia</taxon>
        <taxon>Marinilabiliales</taxon>
        <taxon>Prolixibacteraceae</taxon>
        <taxon>Mangrovibacterium</taxon>
    </lineage>
</organism>
<dbReference type="EMBL" id="RAPN01000001">
    <property type="protein sequence ID" value="RKD91287.1"/>
    <property type="molecule type" value="Genomic_DNA"/>
</dbReference>
<dbReference type="Proteomes" id="UP000283387">
    <property type="component" value="Unassembled WGS sequence"/>
</dbReference>
<dbReference type="InterPro" id="IPR036874">
    <property type="entry name" value="Carbonic_anhydrase_sf"/>
</dbReference>
<protein>
    <submittedName>
        <fullName evidence="2">Carbonic anhydrase</fullName>
    </submittedName>
</protein>
<dbReference type="SUPFAM" id="SSF53056">
    <property type="entry name" value="beta-carbonic anhydrase, cab"/>
    <property type="match status" value="1"/>
</dbReference>
<dbReference type="GO" id="GO:0008270">
    <property type="term" value="F:zinc ion binding"/>
    <property type="evidence" value="ECO:0007669"/>
    <property type="project" value="InterPro"/>
</dbReference>
<dbReference type="OrthoDB" id="9792260at2"/>
<keyword evidence="3" id="KW-1185">Reference proteome</keyword>
<evidence type="ECO:0000313" key="3">
    <source>
        <dbReference type="Proteomes" id="UP000283387"/>
    </source>
</evidence>
<dbReference type="RefSeq" id="WP_120272602.1">
    <property type="nucleotide sequence ID" value="NZ_RAPN01000001.1"/>
</dbReference>
<name>A0A419W739_9BACT</name>
<dbReference type="InterPro" id="IPR001765">
    <property type="entry name" value="Carbonic_anhydrase"/>
</dbReference>
<dbReference type="Gene3D" id="3.40.1050.10">
    <property type="entry name" value="Carbonic anhydrase"/>
    <property type="match status" value="1"/>
</dbReference>
<sequence length="181" mass="20463">MARLIEVNSKQDILPEYRNTAISLLLEYHNLNKTFCNYDQAQLLIGMCMDNRKSLWIPENFAYVIRSGGANLFFHEFQVSYAIGVGGVRAIALIGHSHCGMAKLDDQKDAFVAGMVKNAGWKAENASSHFDNLSPFFEIGDAVEFLLCEVERLRKRYPKVVVAPLFFDVEESKILQVVPDK</sequence>